<proteinExistence type="predicted"/>
<dbReference type="Proteomes" id="UP000653056">
    <property type="component" value="Unassembled WGS sequence"/>
</dbReference>
<sequence>MTNGSWKPPRYLVGAQIFCAIRPTGRQSFLDTVPNYIAQRSCAPTTPGKAARYLVGAQIFCAIRPTGR</sequence>
<keyword evidence="2" id="KW-1185">Reference proteome</keyword>
<comment type="caution">
    <text evidence="1">The sequence shown here is derived from an EMBL/GenBank/DDBJ whole genome shotgun (WGS) entry which is preliminary data.</text>
</comment>
<dbReference type="EMBL" id="BMXS01000026">
    <property type="protein sequence ID" value="GGY06433.1"/>
    <property type="molecule type" value="Genomic_DNA"/>
</dbReference>
<accession>A0ABQ2Z6A8</accession>
<evidence type="ECO:0000313" key="1">
    <source>
        <dbReference type="EMBL" id="GGY06433.1"/>
    </source>
</evidence>
<protein>
    <submittedName>
        <fullName evidence="1">Uncharacterized protein</fullName>
    </submittedName>
</protein>
<evidence type="ECO:0000313" key="2">
    <source>
        <dbReference type="Proteomes" id="UP000653056"/>
    </source>
</evidence>
<reference evidence="2" key="1">
    <citation type="journal article" date="2019" name="Int. J. Syst. Evol. Microbiol.">
        <title>The Global Catalogue of Microorganisms (GCM) 10K type strain sequencing project: providing services to taxonomists for standard genome sequencing and annotation.</title>
        <authorList>
            <consortium name="The Broad Institute Genomics Platform"/>
            <consortium name="The Broad Institute Genome Sequencing Center for Infectious Disease"/>
            <person name="Wu L."/>
            <person name="Ma J."/>
        </authorList>
    </citation>
    <scope>NUCLEOTIDE SEQUENCE [LARGE SCALE GENOMIC DNA]</scope>
    <source>
        <strain evidence="2">KCTC 22228</strain>
    </source>
</reference>
<organism evidence="1 2">
    <name type="scientific">Litchfieldella qijiaojingensis</name>
    <dbReference type="NCBI Taxonomy" id="980347"/>
    <lineage>
        <taxon>Bacteria</taxon>
        <taxon>Pseudomonadati</taxon>
        <taxon>Pseudomonadota</taxon>
        <taxon>Gammaproteobacteria</taxon>
        <taxon>Oceanospirillales</taxon>
        <taxon>Halomonadaceae</taxon>
        <taxon>Litchfieldella</taxon>
    </lineage>
</organism>
<gene>
    <name evidence="1" type="ORF">GCM10007160_37460</name>
</gene>
<name>A0ABQ2Z6A8_9GAMM</name>